<reference evidence="9" key="3">
    <citation type="submission" date="2025-09" db="UniProtKB">
        <authorList>
            <consortium name="Ensembl"/>
        </authorList>
    </citation>
    <scope>IDENTIFICATION</scope>
    <source>
        <strain evidence="9">Guanapo</strain>
    </source>
</reference>
<reference evidence="9" key="2">
    <citation type="submission" date="2025-08" db="UniProtKB">
        <authorList>
            <consortium name="Ensembl"/>
        </authorList>
    </citation>
    <scope>IDENTIFICATION</scope>
    <source>
        <strain evidence="9">Guanapo</strain>
    </source>
</reference>
<feature type="disulfide bond" evidence="6">
    <location>
        <begin position="183"/>
        <end position="210"/>
    </location>
</feature>
<keyword evidence="10" id="KW-1185">Reference proteome</keyword>
<evidence type="ECO:0000256" key="6">
    <source>
        <dbReference type="PROSITE-ProRule" id="PRU00302"/>
    </source>
</evidence>
<dbReference type="InterPro" id="IPR035976">
    <property type="entry name" value="Sushi/SCR/CCP_sf"/>
</dbReference>
<dbReference type="SUPFAM" id="SSF57535">
    <property type="entry name" value="Complement control module/SCR domain"/>
    <property type="match status" value="4"/>
</dbReference>
<dbReference type="OMA" id="EPPKCKV"/>
<dbReference type="PANTHER" id="PTHR46393:SF7">
    <property type="entry name" value="COMPLEMENT C2"/>
    <property type="match status" value="1"/>
</dbReference>
<proteinExistence type="predicted"/>
<keyword evidence="1 6" id="KW-0768">Sushi</keyword>
<feature type="domain" description="Sushi" evidence="8">
    <location>
        <begin position="95"/>
        <end position="152"/>
    </location>
</feature>
<evidence type="ECO:0000256" key="1">
    <source>
        <dbReference type="ARBA" id="ARBA00022659"/>
    </source>
</evidence>
<keyword evidence="3" id="KW-0677">Repeat</keyword>
<dbReference type="KEGG" id="pret:103467960"/>
<dbReference type="Pfam" id="PF00084">
    <property type="entry name" value="Sushi"/>
    <property type="match status" value="4"/>
</dbReference>
<dbReference type="FunFam" id="2.10.70.10:FF:000014">
    <property type="entry name" value="Membrane cofactor protein"/>
    <property type="match status" value="1"/>
</dbReference>
<keyword evidence="7" id="KW-0812">Transmembrane</keyword>
<evidence type="ECO:0000313" key="9">
    <source>
        <dbReference type="Ensembl" id="ENSPREP00000033096.1"/>
    </source>
</evidence>
<keyword evidence="4 6" id="KW-1015">Disulfide bond</keyword>
<evidence type="ECO:0000256" key="4">
    <source>
        <dbReference type="ARBA" id="ARBA00023157"/>
    </source>
</evidence>
<dbReference type="InterPro" id="IPR000436">
    <property type="entry name" value="Sushi_SCR_CCP_dom"/>
</dbReference>
<feature type="domain" description="Sushi" evidence="8">
    <location>
        <begin position="32"/>
        <end position="94"/>
    </location>
</feature>
<dbReference type="Gene3D" id="2.10.70.10">
    <property type="entry name" value="Complement Module, domain 1"/>
    <property type="match status" value="4"/>
</dbReference>
<keyword evidence="7" id="KW-0472">Membrane</keyword>
<name>A0A3P9QG37_POERE</name>
<reference evidence="10" key="1">
    <citation type="submission" date="2013-11" db="EMBL/GenBank/DDBJ databases">
        <title>The genomic landscape of the Guanapo guppy.</title>
        <authorList>
            <person name="Kuenstner A."/>
            <person name="Dreyer C."/>
        </authorList>
    </citation>
    <scope>NUCLEOTIDE SEQUENCE</scope>
    <source>
        <strain evidence="10">Guanapo</strain>
    </source>
</reference>
<sequence length="305" mass="33055">MGNERAVVFLSLIMNVFFLLSSFGLAITSVAPQCSKPTGGSNMHLRDEYIAKSTFEDGASVSFSCAPGYTSAGGSPQITCSAGAWSALQLKCERRNCGAIPEVNKGDIEYKDGTEFGDTAVVTCRSGYMLVGQAVLRCEVQGWTGRVPTCDEVKCVTPAEIVNGKFSPKKDFYGYREVVQYSCDKDLELRGSRDLFCSENGKFSSDAPTCVRVECKDPVIINGFWESGSRPPHKYKATVTFKCKPEYTMIGKPTVTCDIDSKWSPGLPKCTKNENALVGDGNALVGGLTGALVTVPILLIQNYWM</sequence>
<protein>
    <submittedName>
        <fullName evidence="9">Membrane cofactor protein-like</fullName>
    </submittedName>
</protein>
<dbReference type="PROSITE" id="PS50923">
    <property type="entry name" value="SUSHI"/>
    <property type="match status" value="4"/>
</dbReference>
<evidence type="ECO:0000256" key="5">
    <source>
        <dbReference type="ARBA" id="ARBA00023180"/>
    </source>
</evidence>
<organism evidence="9 10">
    <name type="scientific">Poecilia reticulata</name>
    <name type="common">Guppy</name>
    <name type="synonym">Acanthophacelus reticulatus</name>
    <dbReference type="NCBI Taxonomy" id="8081"/>
    <lineage>
        <taxon>Eukaryota</taxon>
        <taxon>Metazoa</taxon>
        <taxon>Chordata</taxon>
        <taxon>Craniata</taxon>
        <taxon>Vertebrata</taxon>
        <taxon>Euteleostomi</taxon>
        <taxon>Actinopterygii</taxon>
        <taxon>Neopterygii</taxon>
        <taxon>Teleostei</taxon>
        <taxon>Neoteleostei</taxon>
        <taxon>Acanthomorphata</taxon>
        <taxon>Ovalentaria</taxon>
        <taxon>Atherinomorphae</taxon>
        <taxon>Cyprinodontiformes</taxon>
        <taxon>Poeciliidae</taxon>
        <taxon>Poeciliinae</taxon>
        <taxon>Poecilia</taxon>
    </lineage>
</organism>
<dbReference type="RefSeq" id="XP_017161342.1">
    <property type="nucleotide sequence ID" value="XM_017305853.1"/>
</dbReference>
<feature type="disulfide bond" evidence="6">
    <location>
        <begin position="243"/>
        <end position="270"/>
    </location>
</feature>
<feature type="transmembrane region" description="Helical" evidence="7">
    <location>
        <begin position="7"/>
        <end position="27"/>
    </location>
</feature>
<dbReference type="CDD" id="cd00033">
    <property type="entry name" value="CCP"/>
    <property type="match status" value="4"/>
</dbReference>
<evidence type="ECO:0000313" key="10">
    <source>
        <dbReference type="Proteomes" id="UP000242638"/>
    </source>
</evidence>
<keyword evidence="5" id="KW-0325">Glycoprotein</keyword>
<feature type="disulfide bond" evidence="6">
    <location>
        <begin position="65"/>
        <end position="92"/>
    </location>
</feature>
<dbReference type="OrthoDB" id="6480633at2759"/>
<feature type="domain" description="Sushi" evidence="8">
    <location>
        <begin position="213"/>
        <end position="272"/>
    </location>
</feature>
<dbReference type="AlphaFoldDB" id="A0A3P9QG37"/>
<keyword evidence="2" id="KW-0732">Signal</keyword>
<accession>A0A3P9QG37</accession>
<dbReference type="PANTHER" id="PTHR46393">
    <property type="entry name" value="SUSHI DOMAIN-CONTAINING PROTEIN"/>
    <property type="match status" value="1"/>
</dbReference>
<evidence type="ECO:0000256" key="3">
    <source>
        <dbReference type="ARBA" id="ARBA00022737"/>
    </source>
</evidence>
<comment type="caution">
    <text evidence="6">Lacks conserved residue(s) required for the propagation of feature annotation.</text>
</comment>
<dbReference type="Bgee" id="ENSPREG00000022431">
    <property type="expression patterns" value="Expressed in caudal fin and 1 other cell type or tissue"/>
</dbReference>
<evidence type="ECO:0000259" key="8">
    <source>
        <dbReference type="PROSITE" id="PS50923"/>
    </source>
</evidence>
<dbReference type="Ensembl" id="ENSPRET00000033473.1">
    <property type="protein sequence ID" value="ENSPREP00000033096.1"/>
    <property type="gene ID" value="ENSPREG00000022431.1"/>
</dbReference>
<dbReference type="Proteomes" id="UP000242638">
    <property type="component" value="Unassembled WGS sequence"/>
</dbReference>
<keyword evidence="7" id="KW-1133">Transmembrane helix</keyword>
<feature type="domain" description="Sushi" evidence="8">
    <location>
        <begin position="153"/>
        <end position="212"/>
    </location>
</feature>
<evidence type="ECO:0000256" key="2">
    <source>
        <dbReference type="ARBA" id="ARBA00022729"/>
    </source>
</evidence>
<dbReference type="GeneTree" id="ENSGT00940000154967"/>
<evidence type="ECO:0000256" key="7">
    <source>
        <dbReference type="SAM" id="Phobius"/>
    </source>
</evidence>
<dbReference type="SMART" id="SM00032">
    <property type="entry name" value="CCP"/>
    <property type="match status" value="4"/>
</dbReference>
<dbReference type="GeneID" id="103467960"/>